<evidence type="ECO:0000313" key="1">
    <source>
        <dbReference type="EMBL" id="EON62365.1"/>
    </source>
</evidence>
<dbReference type="Proteomes" id="UP000016924">
    <property type="component" value="Unassembled WGS sequence"/>
</dbReference>
<dbReference type="OrthoDB" id="5334969at2759"/>
<dbReference type="HOGENOM" id="CLU_306913_0_0_1"/>
<dbReference type="RefSeq" id="XP_007777682.1">
    <property type="nucleotide sequence ID" value="XM_007779492.1"/>
</dbReference>
<dbReference type="GeneID" id="19898898"/>
<evidence type="ECO:0000313" key="2">
    <source>
        <dbReference type="Proteomes" id="UP000016924"/>
    </source>
</evidence>
<dbReference type="EMBL" id="JH767558">
    <property type="protein sequence ID" value="EON62365.1"/>
    <property type="molecule type" value="Genomic_DNA"/>
</dbReference>
<dbReference type="SUPFAM" id="SSF55486">
    <property type="entry name" value="Metalloproteases ('zincins'), catalytic domain"/>
    <property type="match status" value="1"/>
</dbReference>
<accession>R7YKD5</accession>
<reference evidence="2" key="1">
    <citation type="submission" date="2012-06" db="EMBL/GenBank/DDBJ databases">
        <title>The genome sequence of Coniosporium apollinis CBS 100218.</title>
        <authorList>
            <consortium name="The Broad Institute Genome Sequencing Platform"/>
            <person name="Cuomo C."/>
            <person name="Gorbushina A."/>
            <person name="Noack S."/>
            <person name="Walker B."/>
            <person name="Young S.K."/>
            <person name="Zeng Q."/>
            <person name="Gargeya S."/>
            <person name="Fitzgerald M."/>
            <person name="Haas B."/>
            <person name="Abouelleil A."/>
            <person name="Alvarado L."/>
            <person name="Arachchi H.M."/>
            <person name="Berlin A.M."/>
            <person name="Chapman S.B."/>
            <person name="Goldberg J."/>
            <person name="Griggs A."/>
            <person name="Gujja S."/>
            <person name="Hansen M."/>
            <person name="Howarth C."/>
            <person name="Imamovic A."/>
            <person name="Larimer J."/>
            <person name="McCowan C."/>
            <person name="Montmayeur A."/>
            <person name="Murphy C."/>
            <person name="Neiman D."/>
            <person name="Pearson M."/>
            <person name="Priest M."/>
            <person name="Roberts A."/>
            <person name="Saif S."/>
            <person name="Shea T."/>
            <person name="Sisk P."/>
            <person name="Sykes S."/>
            <person name="Wortman J."/>
            <person name="Nusbaum C."/>
            <person name="Birren B."/>
        </authorList>
    </citation>
    <scope>NUCLEOTIDE SEQUENCE [LARGE SCALE GENOMIC DNA]</scope>
    <source>
        <strain evidence="2">CBS 100218</strain>
    </source>
</reference>
<dbReference type="eggNOG" id="ENOG502SUNF">
    <property type="taxonomic scope" value="Eukaryota"/>
</dbReference>
<organism evidence="1 2">
    <name type="scientific">Coniosporium apollinis (strain CBS 100218)</name>
    <name type="common">Rock-inhabiting black yeast</name>
    <dbReference type="NCBI Taxonomy" id="1168221"/>
    <lineage>
        <taxon>Eukaryota</taxon>
        <taxon>Fungi</taxon>
        <taxon>Dikarya</taxon>
        <taxon>Ascomycota</taxon>
        <taxon>Pezizomycotina</taxon>
        <taxon>Dothideomycetes</taxon>
        <taxon>Dothideomycetes incertae sedis</taxon>
        <taxon>Coniosporium</taxon>
    </lineage>
</organism>
<dbReference type="OMA" id="MPYQYVS"/>
<gene>
    <name evidence="1" type="ORF">W97_01587</name>
</gene>
<proteinExistence type="predicted"/>
<dbReference type="AlphaFoldDB" id="R7YKD5"/>
<keyword evidence="2" id="KW-1185">Reference proteome</keyword>
<evidence type="ECO:0008006" key="3">
    <source>
        <dbReference type="Google" id="ProtNLM"/>
    </source>
</evidence>
<sequence>MSSDSVNVYIDKDKQGVLHSLDHLQEPYVPQDASAQADAVSVSQQYIKDQAATYDFPESYLRELGTEASAQQGLTNDKTPALRLAEGPKRRLRSTVVSYQQTILGFPVWETGFSVMLDEDPPDHLRVVGSISTAQPNIEAELIKEPGLEAEFLNEISEQRLVEVLGLDATDQEIRINTQRLLVYKFDPETRQEIEDDESRWSGMDVSVPTLELPPVEDSILARDQPKIYYVCREVLFTWRLPETEFGDINWRAFIEVDTGSVLYLRALMASIHGSVYTADPFTRLGATAPSASAPVTELDKVREWKELPAITRASPQELAGRYVRIKDFDPPAVPAPTSPTGNFSFSVSSDEFAAVNAYYQMASLFNLVERLGFNVRELFNSTAPDSQFPLPVDHRGFNNAVNAKAPGNSRGDGSGGFIFGIAAPGTTIGMGCDFRVAAHEFCHALLWDAVHKPGFGFAHSAGDALGSIFCDPTSRHTDRFDTFPWSVIRRRHDRAIADGWAWGGVQDRGGYLSEEILNTSLFRAYRCIGGDDADIKKKRWASRYMLYLIIAGIASLASGSITPTPKPVPYVTAMMLADGGTIMGYPGGAVRKVIRWSFEEQGLYQPEGVPGSGTAVTTRGAPPPVDVYIDDGRSGGYNYITNWDQSTGIWNRRAADSGTVHQHPLRDVPNYCYVRIRNRGTQTAQNVVVSAYHLADNADDTWPAGFESTTTAPISAPAILAGGTRIVGPFEWVPLHNVTPDSLLVAVSALGDRSNIDPLSGLACARGPTDIDKLVPFDNNIGLRAVTTVAPA</sequence>
<protein>
    <recommendedName>
        <fullName evidence="3">FTP domain-containing protein</fullName>
    </recommendedName>
</protein>
<name>R7YKD5_CONA1</name>